<dbReference type="PANTHER" id="PTHR43716:SF2">
    <property type="entry name" value="BLL6224 PROTEIN"/>
    <property type="match status" value="1"/>
</dbReference>
<dbReference type="PANTHER" id="PTHR43716">
    <property type="entry name" value="D-2-HYDROXYGLUTARATE DEHYDROGENASE, MITOCHONDRIAL"/>
    <property type="match status" value="1"/>
</dbReference>
<comment type="cofactor">
    <cofactor evidence="1">
        <name>FAD</name>
        <dbReference type="ChEBI" id="CHEBI:57692"/>
    </cofactor>
</comment>
<reference evidence="6" key="1">
    <citation type="journal article" date="2020" name="mSystems">
        <title>Genome- and Community-Level Interaction Insights into Carbon Utilization and Element Cycling Functions of Hydrothermarchaeota in Hydrothermal Sediment.</title>
        <authorList>
            <person name="Zhou Z."/>
            <person name="Liu Y."/>
            <person name="Xu W."/>
            <person name="Pan J."/>
            <person name="Luo Z.H."/>
            <person name="Li M."/>
        </authorList>
    </citation>
    <scope>NUCLEOTIDE SEQUENCE [LARGE SCALE GENOMIC DNA]</scope>
    <source>
        <strain evidence="6">HyVt-485</strain>
    </source>
</reference>
<gene>
    <name evidence="6" type="ORF">ENJ42_03700</name>
</gene>
<dbReference type="FunFam" id="1.10.45.10:FF:000001">
    <property type="entry name" value="D-lactate dehydrogenase mitochondrial"/>
    <property type="match status" value="1"/>
</dbReference>
<dbReference type="InterPro" id="IPR016169">
    <property type="entry name" value="FAD-bd_PCMH_sub2"/>
</dbReference>
<name>A0A7C5LS89_9PROT</name>
<dbReference type="InterPro" id="IPR051264">
    <property type="entry name" value="FAD-oxidored/transferase_4"/>
</dbReference>
<evidence type="ECO:0000313" key="6">
    <source>
        <dbReference type="EMBL" id="HHL42697.1"/>
    </source>
</evidence>
<evidence type="ECO:0000259" key="5">
    <source>
        <dbReference type="PROSITE" id="PS51387"/>
    </source>
</evidence>
<dbReference type="InterPro" id="IPR006094">
    <property type="entry name" value="Oxid_FAD_bind_N"/>
</dbReference>
<dbReference type="Gene3D" id="1.10.45.10">
    <property type="entry name" value="Vanillyl-alcohol Oxidase, Chain A, domain 4"/>
    <property type="match status" value="1"/>
</dbReference>
<dbReference type="SUPFAM" id="SSF55103">
    <property type="entry name" value="FAD-linked oxidases, C-terminal domain"/>
    <property type="match status" value="1"/>
</dbReference>
<proteinExistence type="inferred from homology"/>
<dbReference type="GO" id="GO:0003824">
    <property type="term" value="F:catalytic activity"/>
    <property type="evidence" value="ECO:0007669"/>
    <property type="project" value="InterPro"/>
</dbReference>
<evidence type="ECO:0000256" key="2">
    <source>
        <dbReference type="ARBA" id="ARBA00008000"/>
    </source>
</evidence>
<evidence type="ECO:0000256" key="1">
    <source>
        <dbReference type="ARBA" id="ARBA00001974"/>
    </source>
</evidence>
<dbReference type="InterPro" id="IPR016166">
    <property type="entry name" value="FAD-bd_PCMH"/>
</dbReference>
<dbReference type="AlphaFoldDB" id="A0A7C5LS89"/>
<dbReference type="GO" id="GO:0071949">
    <property type="term" value="F:FAD binding"/>
    <property type="evidence" value="ECO:0007669"/>
    <property type="project" value="InterPro"/>
</dbReference>
<evidence type="ECO:0000256" key="3">
    <source>
        <dbReference type="ARBA" id="ARBA00022630"/>
    </source>
</evidence>
<dbReference type="SUPFAM" id="SSF56176">
    <property type="entry name" value="FAD-binding/transporter-associated domain-like"/>
    <property type="match status" value="1"/>
</dbReference>
<dbReference type="InterPro" id="IPR004113">
    <property type="entry name" value="FAD-bd_oxidored_4_C"/>
</dbReference>
<dbReference type="Proteomes" id="UP000885830">
    <property type="component" value="Unassembled WGS sequence"/>
</dbReference>
<sequence length="462" mass="50074">MTKSCLDEIKSQLPGSSWIDNPAEFEPFLHEWRGRWQGQTPLLLRPGTSEAGAQIVRICARHKTPLCVQGGNTGLVGGQIPQGEILLSLNRMRAVRSIDAQGRVMVCEAGVTLREAQMAAQEHGLKYPLSLASEGSCTIGGNLATNAGGVHVLKYGPARALCLGVEAVLADGSIYTGLSALRKDNTGYDLSQLLIGSEGTLGIITAASLKLVAEPQTISRAFIALETLDRALDVLGTLGKSHRLSMFEIMPDAGLELVCTYTHQHRPFTQNYPWYALLEWEFEDDDDPQAYMEAKLADALENGTIENAVIAHNQTKSASLLALREHMSAAQKPLGAMIKHDISVPVAKVPEFITRANRALLDYMPGIRPLPFGHMGDGNIHYNVASKPGMDSKAFMDCEGEINDLVYNIVSQLDGSISAEHGIGILKKQQLVQRSAPAKIAAMRQIKTALDPLNILNPRVLL</sequence>
<dbReference type="InterPro" id="IPR036318">
    <property type="entry name" value="FAD-bd_PCMH-like_sf"/>
</dbReference>
<dbReference type="Gene3D" id="3.30.465.10">
    <property type="match status" value="1"/>
</dbReference>
<dbReference type="GO" id="GO:0022904">
    <property type="term" value="P:respiratory electron transport chain"/>
    <property type="evidence" value="ECO:0007669"/>
    <property type="project" value="TreeGrafter"/>
</dbReference>
<comment type="caution">
    <text evidence="6">The sequence shown here is derived from an EMBL/GenBank/DDBJ whole genome shotgun (WGS) entry which is preliminary data.</text>
</comment>
<protein>
    <submittedName>
        <fullName evidence="6">FAD-binding oxidoreductase</fullName>
    </submittedName>
</protein>
<dbReference type="Gene3D" id="3.30.70.2190">
    <property type="match status" value="1"/>
</dbReference>
<comment type="similarity">
    <text evidence="2">Belongs to the FAD-binding oxidoreductase/transferase type 4 family.</text>
</comment>
<accession>A0A7C5LS89</accession>
<dbReference type="PROSITE" id="PS51387">
    <property type="entry name" value="FAD_PCMH"/>
    <property type="match status" value="1"/>
</dbReference>
<dbReference type="InterPro" id="IPR016167">
    <property type="entry name" value="FAD-bd_PCMH_sub1"/>
</dbReference>
<dbReference type="EMBL" id="DRMJ01000183">
    <property type="protein sequence ID" value="HHL42697.1"/>
    <property type="molecule type" value="Genomic_DNA"/>
</dbReference>
<keyword evidence="3" id="KW-0285">Flavoprotein</keyword>
<dbReference type="Gene3D" id="3.30.43.10">
    <property type="entry name" value="Uridine Diphospho-n-acetylenolpyruvylglucosamine Reductase, domain 2"/>
    <property type="match status" value="1"/>
</dbReference>
<dbReference type="InterPro" id="IPR016171">
    <property type="entry name" value="Vanillyl_alc_oxidase_C-sub2"/>
</dbReference>
<dbReference type="Gene3D" id="3.30.70.2740">
    <property type="match status" value="1"/>
</dbReference>
<feature type="domain" description="FAD-binding PCMH-type" evidence="5">
    <location>
        <begin position="36"/>
        <end position="214"/>
    </location>
</feature>
<evidence type="ECO:0000256" key="4">
    <source>
        <dbReference type="ARBA" id="ARBA00022827"/>
    </source>
</evidence>
<dbReference type="Pfam" id="PF01565">
    <property type="entry name" value="FAD_binding_4"/>
    <property type="match status" value="1"/>
</dbReference>
<dbReference type="Pfam" id="PF02913">
    <property type="entry name" value="FAD-oxidase_C"/>
    <property type="match status" value="1"/>
</dbReference>
<keyword evidence="4" id="KW-0274">FAD</keyword>
<organism evidence="6">
    <name type="scientific">Hellea balneolensis</name>
    <dbReference type="NCBI Taxonomy" id="287478"/>
    <lineage>
        <taxon>Bacteria</taxon>
        <taxon>Pseudomonadati</taxon>
        <taxon>Pseudomonadota</taxon>
        <taxon>Alphaproteobacteria</taxon>
        <taxon>Maricaulales</taxon>
        <taxon>Robiginitomaculaceae</taxon>
        <taxon>Hellea</taxon>
    </lineage>
</organism>
<dbReference type="InterPro" id="IPR016164">
    <property type="entry name" value="FAD-linked_Oxase-like_C"/>
</dbReference>